<evidence type="ECO:0000256" key="4">
    <source>
        <dbReference type="ARBA" id="ARBA00022989"/>
    </source>
</evidence>
<dbReference type="RefSeq" id="WP_014802766.1">
    <property type="nucleotide sequence ID" value="NC_018020.1"/>
</dbReference>
<feature type="transmembrane region" description="Helical" evidence="6">
    <location>
        <begin position="308"/>
        <end position="327"/>
    </location>
</feature>
<dbReference type="STRING" id="869212.Turpa_1607"/>
<name>I4B4P8_TURPD</name>
<feature type="transmembrane region" description="Helical" evidence="6">
    <location>
        <begin position="58"/>
        <end position="84"/>
    </location>
</feature>
<evidence type="ECO:0000256" key="1">
    <source>
        <dbReference type="ARBA" id="ARBA00004651"/>
    </source>
</evidence>
<organism evidence="7 8">
    <name type="scientific">Turneriella parva (strain ATCC BAA-1111 / DSM 21527 / NCTC 11395 / H)</name>
    <name type="common">Leptospira parva</name>
    <dbReference type="NCBI Taxonomy" id="869212"/>
    <lineage>
        <taxon>Bacteria</taxon>
        <taxon>Pseudomonadati</taxon>
        <taxon>Spirochaetota</taxon>
        <taxon>Spirochaetia</taxon>
        <taxon>Leptospirales</taxon>
        <taxon>Leptospiraceae</taxon>
        <taxon>Turneriella</taxon>
    </lineage>
</organism>
<gene>
    <name evidence="7" type="ordered locus">Turpa_1607</name>
</gene>
<dbReference type="OrthoDB" id="9780716at2"/>
<sequence length="399" mass="45144">MLRSLRIFKLDAYLLRHFLPSLAVAAGFFTFIVLVFFLKETIKHAVEKNLDFQVVLELCWYALGWTLTLTIPMAFLLSTILTVGGLNSDSEIIAMRAGGITYPRILRPFLAVAVLLFAALLWFSNYVVPAFADNMENMRNFILTTDPIATIQPGQFITLDKREGFVRKIYIEKSLNTKDFGGEILQNIQVRKIGNVGSIRQLTEIIIAQEGRKILKQTPQGEWVKALRLTRGYLFSTGSDGTFQRVDFSGGMFDLNIQEPEKIKKMKRIEDMGSLTLPQLYQAFDTIKQYPEAEMLTRKAHLEIHKRLALSFSVILFVLVGFPLAIVNRRSGKGMGLGVSVIFIFAYFALFLSAETFSVSRPILAPWLAAHAANILMAIGAFYFSVSRLAEKSIRNFWR</sequence>
<keyword evidence="2" id="KW-1003">Cell membrane</keyword>
<comment type="subcellular location">
    <subcellularLocation>
        <location evidence="1">Cell membrane</location>
        <topology evidence="1">Multi-pass membrane protein</topology>
    </subcellularLocation>
</comment>
<evidence type="ECO:0000256" key="3">
    <source>
        <dbReference type="ARBA" id="ARBA00022692"/>
    </source>
</evidence>
<dbReference type="GO" id="GO:0015920">
    <property type="term" value="P:lipopolysaccharide transport"/>
    <property type="evidence" value="ECO:0007669"/>
    <property type="project" value="TreeGrafter"/>
</dbReference>
<feature type="transmembrane region" description="Helical" evidence="6">
    <location>
        <begin position="12"/>
        <end position="38"/>
    </location>
</feature>
<dbReference type="InterPro" id="IPR005495">
    <property type="entry name" value="LptG/LptF_permease"/>
</dbReference>
<protein>
    <submittedName>
        <fullName evidence="7">Permease YjgP/YjgQ family protein</fullName>
    </submittedName>
</protein>
<dbReference type="PANTHER" id="PTHR33529:SF6">
    <property type="entry name" value="YJGP_YJGQ FAMILY PERMEASE"/>
    <property type="match status" value="1"/>
</dbReference>
<dbReference type="HOGENOM" id="CLU_028799_3_2_12"/>
<accession>I4B4P8</accession>
<keyword evidence="8" id="KW-1185">Reference proteome</keyword>
<dbReference type="AlphaFoldDB" id="I4B4P8"/>
<reference evidence="7 8" key="1">
    <citation type="submission" date="2012-06" db="EMBL/GenBank/DDBJ databases">
        <title>The complete chromosome of genome of Turneriella parva DSM 21527.</title>
        <authorList>
            <consortium name="US DOE Joint Genome Institute (JGI-PGF)"/>
            <person name="Lucas S."/>
            <person name="Han J."/>
            <person name="Lapidus A."/>
            <person name="Bruce D."/>
            <person name="Goodwin L."/>
            <person name="Pitluck S."/>
            <person name="Peters L."/>
            <person name="Kyrpides N."/>
            <person name="Mavromatis K."/>
            <person name="Ivanova N."/>
            <person name="Mikhailova N."/>
            <person name="Chertkov O."/>
            <person name="Detter J.C."/>
            <person name="Tapia R."/>
            <person name="Han C."/>
            <person name="Land M."/>
            <person name="Hauser L."/>
            <person name="Markowitz V."/>
            <person name="Cheng J.-F."/>
            <person name="Hugenholtz P."/>
            <person name="Woyke T."/>
            <person name="Wu D."/>
            <person name="Gronow S."/>
            <person name="Wellnitz S."/>
            <person name="Brambilla E."/>
            <person name="Klenk H.-P."/>
            <person name="Eisen J.A."/>
        </authorList>
    </citation>
    <scope>NUCLEOTIDE SEQUENCE [LARGE SCALE GENOMIC DNA]</scope>
    <source>
        <strain evidence="8">ATCC BAA-1111 / DSM 21527 / NCTC 11395 / H</strain>
    </source>
</reference>
<keyword evidence="5 6" id="KW-0472">Membrane</keyword>
<feature type="transmembrane region" description="Helical" evidence="6">
    <location>
        <begin position="364"/>
        <end position="386"/>
    </location>
</feature>
<evidence type="ECO:0000313" key="7">
    <source>
        <dbReference type="EMBL" id="AFM12255.1"/>
    </source>
</evidence>
<dbReference type="PANTHER" id="PTHR33529">
    <property type="entry name" value="SLR0882 PROTEIN-RELATED"/>
    <property type="match status" value="1"/>
</dbReference>
<evidence type="ECO:0000256" key="5">
    <source>
        <dbReference type="ARBA" id="ARBA00023136"/>
    </source>
</evidence>
<dbReference type="Proteomes" id="UP000006048">
    <property type="component" value="Chromosome"/>
</dbReference>
<feature type="transmembrane region" description="Helical" evidence="6">
    <location>
        <begin position="105"/>
        <end position="123"/>
    </location>
</feature>
<feature type="transmembrane region" description="Helical" evidence="6">
    <location>
        <begin position="334"/>
        <end position="352"/>
    </location>
</feature>
<evidence type="ECO:0000256" key="2">
    <source>
        <dbReference type="ARBA" id="ARBA00022475"/>
    </source>
</evidence>
<evidence type="ECO:0000313" key="8">
    <source>
        <dbReference type="Proteomes" id="UP000006048"/>
    </source>
</evidence>
<dbReference type="Pfam" id="PF03739">
    <property type="entry name" value="LptF_LptG"/>
    <property type="match status" value="1"/>
</dbReference>
<dbReference type="KEGG" id="tpx:Turpa_1607"/>
<dbReference type="EMBL" id="CP002959">
    <property type="protein sequence ID" value="AFM12255.1"/>
    <property type="molecule type" value="Genomic_DNA"/>
</dbReference>
<keyword evidence="4 6" id="KW-1133">Transmembrane helix</keyword>
<keyword evidence="3 6" id="KW-0812">Transmembrane</keyword>
<evidence type="ECO:0000256" key="6">
    <source>
        <dbReference type="SAM" id="Phobius"/>
    </source>
</evidence>
<proteinExistence type="predicted"/>
<dbReference type="GO" id="GO:0043190">
    <property type="term" value="C:ATP-binding cassette (ABC) transporter complex"/>
    <property type="evidence" value="ECO:0007669"/>
    <property type="project" value="TreeGrafter"/>
</dbReference>